<dbReference type="VEuPathDB" id="TriTrypDB:TCDM_08932"/>
<evidence type="ECO:0000313" key="2">
    <source>
        <dbReference type="EMBL" id="ESS63280.1"/>
    </source>
</evidence>
<feature type="compositionally biased region" description="Low complexity" evidence="1">
    <location>
        <begin position="167"/>
        <end position="179"/>
    </location>
</feature>
<dbReference type="Proteomes" id="UP000017861">
    <property type="component" value="Unassembled WGS sequence"/>
</dbReference>
<evidence type="ECO:0000256" key="1">
    <source>
        <dbReference type="SAM" id="MobiDB-lite"/>
    </source>
</evidence>
<dbReference type="AlphaFoldDB" id="V5AR72"/>
<proteinExistence type="predicted"/>
<protein>
    <submittedName>
        <fullName evidence="2">Uncharacterized protein</fullName>
    </submittedName>
</protein>
<dbReference type="EMBL" id="AYLP01000134">
    <property type="protein sequence ID" value="ESS63280.1"/>
    <property type="molecule type" value="Genomic_DNA"/>
</dbReference>
<feature type="region of interest" description="Disordered" evidence="1">
    <location>
        <begin position="131"/>
        <end position="202"/>
    </location>
</feature>
<organism evidence="2 3">
    <name type="scientific">Trypanosoma cruzi Dm28c</name>
    <dbReference type="NCBI Taxonomy" id="1416333"/>
    <lineage>
        <taxon>Eukaryota</taxon>
        <taxon>Discoba</taxon>
        <taxon>Euglenozoa</taxon>
        <taxon>Kinetoplastea</taxon>
        <taxon>Metakinetoplastina</taxon>
        <taxon>Trypanosomatida</taxon>
        <taxon>Trypanosomatidae</taxon>
        <taxon>Trypanosoma</taxon>
        <taxon>Schizotrypanum</taxon>
    </lineage>
</organism>
<comment type="caution">
    <text evidence="2">The sequence shown here is derived from an EMBL/GenBank/DDBJ whole genome shotgun (WGS) entry which is preliminary data.</text>
</comment>
<evidence type="ECO:0000313" key="3">
    <source>
        <dbReference type="Proteomes" id="UP000017861"/>
    </source>
</evidence>
<name>V5AR72_TRYCR</name>
<reference evidence="2 3" key="1">
    <citation type="journal article" date="2014" name="Genome Announc.">
        <title>Trypanosoma cruzi Clone Dm28c Draft Genome Sequence.</title>
        <authorList>
            <person name="Grisard E.C."/>
            <person name="Teixeira S.M."/>
            <person name="de Almeida L.G."/>
            <person name="Stoco P.H."/>
            <person name="Gerber A.L."/>
            <person name="Talavera-Lopez C."/>
            <person name="Lima O.C."/>
            <person name="Andersson B."/>
            <person name="de Vasconcelos A.T."/>
        </authorList>
    </citation>
    <scope>NUCLEOTIDE SEQUENCE [LARGE SCALE GENOMIC DNA]</scope>
    <source>
        <strain evidence="2 3">Dm28c</strain>
    </source>
</reference>
<sequence length="202" mass="22140">MHLHVEALQCRMHDSTEMYVSSGSLASVVLVGGVSRHHEEGSSPGIANKHSPLQITASISLTSSAGPMMGQMSIGRFADLSWILPRQRPLEYRSDAQRLAGTPNAQSMWEYSLIFGAERFFCSNRHSQSVPFTHPSRGAAISATPASSRQHRYPAAPRHQCRRSRDAPSQPSRHSSSAPPRAPATFLTTLRPAMCRQVNPRA</sequence>
<accession>V5AR72</accession>
<gene>
    <name evidence="2" type="ORF">TCDM_08932</name>
</gene>